<feature type="compositionally biased region" description="Basic residues" evidence="5">
    <location>
        <begin position="1664"/>
        <end position="1676"/>
    </location>
</feature>
<feature type="compositionally biased region" description="Polar residues" evidence="5">
    <location>
        <begin position="858"/>
        <end position="872"/>
    </location>
</feature>
<name>A0AAD9N8G8_9ANNE</name>
<dbReference type="PANTHER" id="PTHR14955">
    <property type="entry name" value="RETINOIC ACID INDUCED 1/TRANSCRIPTION FACTOR 20"/>
    <property type="match status" value="1"/>
</dbReference>
<evidence type="ECO:0000256" key="3">
    <source>
        <dbReference type="ARBA" id="ARBA00022771"/>
    </source>
</evidence>
<comment type="caution">
    <text evidence="8">The sequence shown here is derived from an EMBL/GenBank/DDBJ whole genome shotgun (WGS) entry which is preliminary data.</text>
</comment>
<dbReference type="Pfam" id="PF00536">
    <property type="entry name" value="SAM_1"/>
    <property type="match status" value="1"/>
</dbReference>
<feature type="region of interest" description="Disordered" evidence="5">
    <location>
        <begin position="857"/>
        <end position="902"/>
    </location>
</feature>
<dbReference type="EMBL" id="JAODUP010000179">
    <property type="protein sequence ID" value="KAK2158004.1"/>
    <property type="molecule type" value="Genomic_DNA"/>
</dbReference>
<sequence length="1983" mass="218690">MSRPVERWLGTFMCTQYADTFEAHGYKTLQSVCQLDFHQLQSMGVRPEHYEKIMENVSVLRQSYIGVTYLLIILAAGTDEVADRRGWDFHDINPVKNPAISALINISRNINKKRGKGMGPSHGMSDYPVTGQIPPAPRFPYNQNQMYSGPSYNSYVSNQIDSQMGMDGNQLWQKTDYTMQGPYGDQGQHGGQYNMNAAQYRPNQQHYSGQNRMYSGGGGMQGMADNMQNCGMQQSDNNQHNDGLGNSAVGSMPAGSNSRPARQGSASSMQSTMASNVCGGHMSVSQSPQQVADSILQMASSNYQGNPPHKMAMSTRRYRHSFPVGSMPSSQQQFSMTQPPRPYCYPANPGVGSPLSPVQVRSPAAVPNSLTSASPSPLRSPMGSLPEHCPMPSPVMTGMQSPVSNMRQPMCSPVQGNPPLSACSPVPHINVAAHPSSSPGQHVHPSTLPPSSPMSQMNPNSHPSPSPLSQIKSTGQLLSVMSPGHPSGMNFSPDSSVQHSSKHLYQTDCYPSGSSSHAEYLSYTSTSSPRQYTELQPVCRPSTSTSATYGSQYSTKCGNTFNPLQSLQKLVMLPESQVIDPKSVVSDANMLSPEGSKYDDGCCLMPDLQGTSASDNQFPSNREYVCSDGKHCGTDVEDELDSKFSILDTDTSKDDNSKTVGGTSKKARTRKKCLRKVSGDAACDNQEIITVTSESEQSVKQKILRRRGRKQQTENSEQRMPSSKSRLSSDQVASDQGSLSDSVHSPVVKSPTTEKSQMEAEHSKRSLKKDLLHYSETSIRHCTVELEDISPLKNGKTQLNGFSDYTLFDAKSLGCGKLINPQGKRCHEQLDRINQNDVKLDADLKLSPRAQRIKKRNQNLNLDDTELSSPVKQNGIHRPNRSPLLQDKNGDQSKNMKSGDKSRNLVKSLFNGKCSERLGSLQLNGCSPQIISPEKNDSTSNKHKATLLPSETKTFSSSAKLTSPLHFENGVSSVLQSEAALVEKCASSSEGVEITTAVSHSQSSMSTSVSFINNSVDCHISKNQRIISQHNINMEKQDTQKLSSIERYHHLTQKTTKHELRDQEIPQNNCIEAVTTENTTLHVAVGNDTDDSNIVKTSEEQNKKIKIEDTEKSKGRIQCNGMYIGHHLKLEPSVQIERLQCNKLVADVEEKTLETVKKDTSLELKTHQNTEEVIIYNKYDGDGTGVRTHNIEVDDILDENNMSIKFASETHPSECNSNNVKCQFIEEKQQEMESVESKTSEVITEMHSNLEQVLTTKVGKNSDEIVNLNSVLLSPGATEQSYSECDDREHFDLEKCETKMNGFIKEGSGKNEPMIKQVCTEPQAGESISASDGKEYSNGICNGMSPTNSDSPAKASDKENPLELDMCKGRRRRNLTLASKCLDYSSDENIDVKEAKVPKRKRRFGSRSPKLSCVENKDRDKSFLAVSLSTLSGVKESARATNVKNRNSIIECNSKPVVLKEKKSSLDLIVNRLSQHVVEKQLLTVAPVYVLSSHNKHESDVDKTSTANACNHASNRRMLRNSSTKALHSNSVTCKDSDLSKIVASHDAVNESRDVVKQESQSVEDDCNLDIPCPVTGNMEVLSEVISENNACGIGDEIKTKVAVEGSLGECNNVKPVCEDEHSNVEPKVLNDLEIRQPKTHDHSSVSPNKTKNGPAHGSNGIRVRSKSRRTKKRFRTFSEVGSEDEKLRKIFKIKSERKGRKDQGKQDNHLSKGPYVKITSSKELSESFEVVNLCHGDTDKQSKLLKGYSKPESHLDSSSEALMKMSSNSSWVCVFCGRRSNEDGTGDLFGPYFLDVSSAPLSPIKSRDSQNPKTSFSGDVLSVCKSRAKKKTSPSDNKSVKGRCYPTVSAGQKIKTLSPSAKGNKKVKLNNPVSGQTGSPTEFCSVCKNSGATLGCFQKACNQKYHYLCALNTDCYMDEENFSLLCQRHKVSVNFPLVYYFFLYVMFYFDTIGIKILLEVQMKVITTISTVVYLFKYSRRKE</sequence>
<dbReference type="Pfam" id="PF13771">
    <property type="entry name" value="zf-HC5HC2H"/>
    <property type="match status" value="1"/>
</dbReference>
<feature type="region of interest" description="Disordered" evidence="5">
    <location>
        <begin position="1637"/>
        <end position="1679"/>
    </location>
</feature>
<feature type="compositionally biased region" description="Polar residues" evidence="5">
    <location>
        <begin position="254"/>
        <end position="273"/>
    </location>
</feature>
<feature type="compositionally biased region" description="Polar residues" evidence="5">
    <location>
        <begin position="489"/>
        <end position="499"/>
    </location>
</feature>
<evidence type="ECO:0000256" key="4">
    <source>
        <dbReference type="ARBA" id="ARBA00022833"/>
    </source>
</evidence>
<protein>
    <recommendedName>
        <fullName evidence="7">PHD-type domain-containing protein</fullName>
    </recommendedName>
</protein>
<feature type="transmembrane region" description="Helical" evidence="6">
    <location>
        <begin position="1938"/>
        <end position="1959"/>
    </location>
</feature>
<dbReference type="InterPro" id="IPR001965">
    <property type="entry name" value="Znf_PHD"/>
</dbReference>
<evidence type="ECO:0000313" key="8">
    <source>
        <dbReference type="EMBL" id="KAK2158004.1"/>
    </source>
</evidence>
<feature type="region of interest" description="Disordered" evidence="5">
    <location>
        <begin position="694"/>
        <end position="769"/>
    </location>
</feature>
<feature type="region of interest" description="Disordered" evidence="5">
    <location>
        <begin position="1695"/>
        <end position="1714"/>
    </location>
</feature>
<feature type="compositionally biased region" description="Basic and acidic residues" evidence="5">
    <location>
        <begin position="756"/>
        <end position="769"/>
    </location>
</feature>
<dbReference type="InterPro" id="IPR013761">
    <property type="entry name" value="SAM/pointed_sf"/>
</dbReference>
<evidence type="ECO:0000259" key="7">
    <source>
        <dbReference type="PROSITE" id="PS51805"/>
    </source>
</evidence>
<gene>
    <name evidence="8" type="ORF">LSH36_179g04069</name>
</gene>
<accession>A0AAD9N8G8</accession>
<dbReference type="InterPro" id="IPR013083">
    <property type="entry name" value="Znf_RING/FYVE/PHD"/>
</dbReference>
<dbReference type="SUPFAM" id="SSF47769">
    <property type="entry name" value="SAM/Pointed domain"/>
    <property type="match status" value="1"/>
</dbReference>
<feature type="region of interest" description="Disordered" evidence="5">
    <location>
        <begin position="325"/>
        <end position="383"/>
    </location>
</feature>
<feature type="region of interest" description="Disordered" evidence="5">
    <location>
        <begin position="425"/>
        <end position="500"/>
    </location>
</feature>
<organism evidence="8 9">
    <name type="scientific">Paralvinella palmiformis</name>
    <dbReference type="NCBI Taxonomy" id="53620"/>
    <lineage>
        <taxon>Eukaryota</taxon>
        <taxon>Metazoa</taxon>
        <taxon>Spiralia</taxon>
        <taxon>Lophotrochozoa</taxon>
        <taxon>Annelida</taxon>
        <taxon>Polychaeta</taxon>
        <taxon>Sedentaria</taxon>
        <taxon>Canalipalpata</taxon>
        <taxon>Terebellida</taxon>
        <taxon>Terebelliformia</taxon>
        <taxon>Alvinellidae</taxon>
        <taxon>Paralvinella</taxon>
    </lineage>
</organism>
<dbReference type="GO" id="GO:0008270">
    <property type="term" value="F:zinc ion binding"/>
    <property type="evidence" value="ECO:0007669"/>
    <property type="project" value="UniProtKB-KW"/>
</dbReference>
<dbReference type="SMART" id="SM00249">
    <property type="entry name" value="PHD"/>
    <property type="match status" value="1"/>
</dbReference>
<evidence type="ECO:0000256" key="5">
    <source>
        <dbReference type="SAM" id="MobiDB-lite"/>
    </source>
</evidence>
<keyword evidence="6" id="KW-0472">Membrane</keyword>
<feature type="compositionally biased region" description="Basic and acidic residues" evidence="5">
    <location>
        <begin position="1695"/>
        <end position="1711"/>
    </location>
</feature>
<keyword evidence="1" id="KW-0597">Phosphoprotein</keyword>
<keyword evidence="2" id="KW-0479">Metal-binding</keyword>
<proteinExistence type="predicted"/>
<dbReference type="InterPro" id="IPR052440">
    <property type="entry name" value="Trans_Reg/Chrom_Remod"/>
</dbReference>
<feature type="compositionally biased region" description="Low complexity" evidence="5">
    <location>
        <begin position="453"/>
        <end position="470"/>
    </location>
</feature>
<feature type="compositionally biased region" description="Polar residues" evidence="5">
    <location>
        <begin position="327"/>
        <end position="338"/>
    </location>
</feature>
<evidence type="ECO:0000313" key="9">
    <source>
        <dbReference type="Proteomes" id="UP001208570"/>
    </source>
</evidence>
<keyword evidence="4" id="KW-0862">Zinc</keyword>
<dbReference type="InterPro" id="IPR001660">
    <property type="entry name" value="SAM"/>
</dbReference>
<reference evidence="8" key="1">
    <citation type="journal article" date="2023" name="Mol. Biol. Evol.">
        <title>Third-Generation Sequencing Reveals the Adaptive Role of the Epigenome in Three Deep-Sea Polychaetes.</title>
        <authorList>
            <person name="Perez M."/>
            <person name="Aroh O."/>
            <person name="Sun Y."/>
            <person name="Lan Y."/>
            <person name="Juniper S.K."/>
            <person name="Young C.R."/>
            <person name="Angers B."/>
            <person name="Qian P.Y."/>
        </authorList>
    </citation>
    <scope>NUCLEOTIDE SEQUENCE</scope>
    <source>
        <strain evidence="8">P08H-3</strain>
    </source>
</reference>
<feature type="domain" description="PHD-type" evidence="7">
    <location>
        <begin position="1885"/>
        <end position="1931"/>
    </location>
</feature>
<feature type="compositionally biased region" description="Polar residues" evidence="5">
    <location>
        <begin position="713"/>
        <end position="743"/>
    </location>
</feature>
<evidence type="ECO:0000256" key="6">
    <source>
        <dbReference type="SAM" id="Phobius"/>
    </source>
</evidence>
<dbReference type="Gene3D" id="1.10.150.50">
    <property type="entry name" value="Transcription Factor, Ets-1"/>
    <property type="match status" value="1"/>
</dbReference>
<keyword evidence="6" id="KW-1133">Transmembrane helix</keyword>
<dbReference type="Gene3D" id="3.30.40.10">
    <property type="entry name" value="Zinc/RING finger domain, C3HC4 (zinc finger)"/>
    <property type="match status" value="1"/>
</dbReference>
<feature type="region of interest" description="Disordered" evidence="5">
    <location>
        <begin position="1322"/>
        <end position="1363"/>
    </location>
</feature>
<dbReference type="InterPro" id="IPR034732">
    <property type="entry name" value="EPHD"/>
</dbReference>
<dbReference type="PROSITE" id="PS51805">
    <property type="entry name" value="EPHD"/>
    <property type="match status" value="1"/>
</dbReference>
<feature type="region of interest" description="Disordered" evidence="5">
    <location>
        <begin position="233"/>
        <end position="273"/>
    </location>
</feature>
<dbReference type="PANTHER" id="PTHR14955:SF4">
    <property type="entry name" value="PHD-TYPE DOMAIN-CONTAINING PROTEIN"/>
    <property type="match status" value="1"/>
</dbReference>
<feature type="region of interest" description="Disordered" evidence="5">
    <location>
        <begin position="647"/>
        <end position="671"/>
    </location>
</feature>
<evidence type="ECO:0000256" key="2">
    <source>
        <dbReference type="ARBA" id="ARBA00022723"/>
    </source>
</evidence>
<keyword evidence="9" id="KW-1185">Reference proteome</keyword>
<keyword evidence="6" id="KW-0812">Transmembrane</keyword>
<keyword evidence="3" id="KW-0863">Zinc-finger</keyword>
<dbReference type="GO" id="GO:0006357">
    <property type="term" value="P:regulation of transcription by RNA polymerase II"/>
    <property type="evidence" value="ECO:0007669"/>
    <property type="project" value="TreeGrafter"/>
</dbReference>
<dbReference type="GO" id="GO:0005634">
    <property type="term" value="C:nucleus"/>
    <property type="evidence" value="ECO:0007669"/>
    <property type="project" value="TreeGrafter"/>
</dbReference>
<evidence type="ECO:0000256" key="1">
    <source>
        <dbReference type="ARBA" id="ARBA00022553"/>
    </source>
</evidence>
<feature type="compositionally biased region" description="Polar residues" evidence="5">
    <location>
        <begin position="368"/>
        <end position="377"/>
    </location>
</feature>
<dbReference type="Proteomes" id="UP001208570">
    <property type="component" value="Unassembled WGS sequence"/>
</dbReference>